<evidence type="ECO:0000259" key="2">
    <source>
        <dbReference type="Pfam" id="PF13193"/>
    </source>
</evidence>
<evidence type="ECO:0000259" key="1">
    <source>
        <dbReference type="Pfam" id="PF00501"/>
    </source>
</evidence>
<dbReference type="PANTHER" id="PTHR43767">
    <property type="entry name" value="LONG-CHAIN-FATTY-ACID--COA LIGASE"/>
    <property type="match status" value="1"/>
</dbReference>
<dbReference type="Gene3D" id="3.30.300.30">
    <property type="match status" value="1"/>
</dbReference>
<gene>
    <name evidence="3" type="ORF">HJG44_03350</name>
</gene>
<dbReference type="GO" id="GO:0016878">
    <property type="term" value="F:acid-thiol ligase activity"/>
    <property type="evidence" value="ECO:0007669"/>
    <property type="project" value="UniProtKB-ARBA"/>
</dbReference>
<feature type="domain" description="AMP-dependent synthetase/ligase" evidence="1">
    <location>
        <begin position="8"/>
        <end position="344"/>
    </location>
</feature>
<dbReference type="PANTHER" id="PTHR43767:SF1">
    <property type="entry name" value="NONRIBOSOMAL PEPTIDE SYNTHASE PES1 (EUROFUNG)-RELATED"/>
    <property type="match status" value="1"/>
</dbReference>
<keyword evidence="4" id="KW-1185">Reference proteome</keyword>
<dbReference type="SUPFAM" id="SSF56801">
    <property type="entry name" value="Acetyl-CoA synthetase-like"/>
    <property type="match status" value="1"/>
</dbReference>
<dbReference type="Pfam" id="PF13193">
    <property type="entry name" value="AMP-binding_C"/>
    <property type="match status" value="1"/>
</dbReference>
<dbReference type="InterPro" id="IPR050237">
    <property type="entry name" value="ATP-dep_AMP-bd_enzyme"/>
</dbReference>
<proteinExistence type="predicted"/>
<dbReference type="Pfam" id="PF00501">
    <property type="entry name" value="AMP-binding"/>
    <property type="match status" value="1"/>
</dbReference>
<keyword evidence="3" id="KW-0436">Ligase</keyword>
<dbReference type="AlphaFoldDB" id="A0A849HWF1"/>
<accession>A0A849HWF1</accession>
<reference evidence="3 4" key="1">
    <citation type="submission" date="2020-04" db="EMBL/GenBank/DDBJ databases">
        <title>Enterovirga sp. isolate from soil.</title>
        <authorList>
            <person name="Chea S."/>
            <person name="Kim D.-U."/>
        </authorList>
    </citation>
    <scope>NUCLEOTIDE SEQUENCE [LARGE SCALE GENOMIC DNA]</scope>
    <source>
        <strain evidence="3 4">DB1703</strain>
    </source>
</reference>
<evidence type="ECO:0000313" key="3">
    <source>
        <dbReference type="EMBL" id="NNM71432.1"/>
    </source>
</evidence>
<dbReference type="EMBL" id="JABEPP010000001">
    <property type="protein sequence ID" value="NNM71432.1"/>
    <property type="molecule type" value="Genomic_DNA"/>
</dbReference>
<name>A0A849HWF1_9HYPH</name>
<protein>
    <submittedName>
        <fullName evidence="3">Acyl--CoA ligase</fullName>
    </submittedName>
</protein>
<dbReference type="InterPro" id="IPR045851">
    <property type="entry name" value="AMP-bd_C_sf"/>
</dbReference>
<dbReference type="InterPro" id="IPR000873">
    <property type="entry name" value="AMP-dep_synth/lig_dom"/>
</dbReference>
<dbReference type="Proteomes" id="UP000564885">
    <property type="component" value="Unassembled WGS sequence"/>
</dbReference>
<dbReference type="Gene3D" id="3.40.50.12780">
    <property type="entry name" value="N-terminal domain of ligase-like"/>
    <property type="match status" value="1"/>
</dbReference>
<feature type="domain" description="AMP-binding enzyme C-terminal" evidence="2">
    <location>
        <begin position="398"/>
        <end position="473"/>
    </location>
</feature>
<dbReference type="InterPro" id="IPR025110">
    <property type="entry name" value="AMP-bd_C"/>
</dbReference>
<dbReference type="RefSeq" id="WP_171216894.1">
    <property type="nucleotide sequence ID" value="NZ_JABEPP010000001.1"/>
</dbReference>
<comment type="caution">
    <text evidence="3">The sequence shown here is derived from an EMBL/GenBank/DDBJ whole genome shotgun (WGS) entry which is preliminary data.</text>
</comment>
<dbReference type="InterPro" id="IPR042099">
    <property type="entry name" value="ANL_N_sf"/>
</dbReference>
<evidence type="ECO:0000313" key="4">
    <source>
        <dbReference type="Proteomes" id="UP000564885"/>
    </source>
</evidence>
<sequence>MLNLSYIFSHHARSRPDHVAIRDDAGSLTYEAAVTRMLGFAAGLAERGVSAGDRIGLSLRDSADHLLMHYAVAWLGGTIVPLDQRWTATEKAAVARAFACRVTLVEDDEATPEPFGGIRIDPSWREAAGRAPPVHIDENLPVVLSLSSGTTGRPTGALVSHRELYERFVGQWVGMTFNGSDRYLLATPLYFGGGRSFAMSFLVAGATVILKPPPVSPEELIATAREAEATVTFLVPTQVGRTIEAWAGEGPAMPSLRRLVVSGAAMPPELRRRALERLSPGLTDYYATSEGGGIAVLQPAEQLEHAATVGRPAFRVEIEVVDAEGSPLPAGAIGRLRYRGPGVSTRLVDAEGAVVPAHPDGWFMPGDLGRITPSGHVQLTGRAKDVIIRGGVNIYPAEIEAALADHPAVLEVAVFAVEHPDLGEELAAAIVLRPGLEVAETELRDHARSRLASYKVPKLFALVTALPRNTSGKVLRAALPRLLAAE</sequence>
<organism evidence="3 4">
    <name type="scientific">Enterovirga aerilata</name>
    <dbReference type="NCBI Taxonomy" id="2730920"/>
    <lineage>
        <taxon>Bacteria</taxon>
        <taxon>Pseudomonadati</taxon>
        <taxon>Pseudomonadota</taxon>
        <taxon>Alphaproteobacteria</taxon>
        <taxon>Hyphomicrobiales</taxon>
        <taxon>Methylobacteriaceae</taxon>
        <taxon>Enterovirga</taxon>
    </lineage>
</organism>